<protein>
    <submittedName>
        <fullName evidence="1">Uncharacterized protein</fullName>
    </submittedName>
</protein>
<dbReference type="AlphaFoldDB" id="A0A397TQF2"/>
<sequence length="335" mass="37018">MPISNIKENLELARNRLLELDKEDSIIEESTPAESTTTENTMTEGSRKIVIFSGMSFKRYRKFCREEELKRFKIYVRLVKGEVIAYEMPSSVHAFVTQKLASKLENWSNQLNVLCELDITTGNNSEYCADIAAEPTQIPPPAPGYVPQPTIIIEVAKTESLTSLNDLTVDYFSASAQTNRTQVYLAIKIFNRRQDSTAAMLAILYLCNNQVPNPALNNPNPPPNPPAMIAIANTIPNLAVSFGSAPLNSQPAAFINNTDISNGRLIGFLQRTDIACTAANMPNYQITIPANLLFPGGVPVGVPNNFVIDLWDVQQKAFDNIKSSRYSPKSAFALI</sequence>
<keyword evidence="2" id="KW-1185">Reference proteome</keyword>
<gene>
    <name evidence="1" type="ORF">C1645_814477</name>
</gene>
<evidence type="ECO:0000313" key="1">
    <source>
        <dbReference type="EMBL" id="RIA97094.1"/>
    </source>
</evidence>
<dbReference type="Proteomes" id="UP000265703">
    <property type="component" value="Unassembled WGS sequence"/>
</dbReference>
<dbReference type="Gene3D" id="3.90.1570.10">
    <property type="entry name" value="tt1808, chain A"/>
    <property type="match status" value="1"/>
</dbReference>
<comment type="caution">
    <text evidence="1">The sequence shown here is derived from an EMBL/GenBank/DDBJ whole genome shotgun (WGS) entry which is preliminary data.</text>
</comment>
<proteinExistence type="predicted"/>
<dbReference type="InterPro" id="IPR012296">
    <property type="entry name" value="Nuclease_put_TT1808"/>
</dbReference>
<evidence type="ECO:0000313" key="2">
    <source>
        <dbReference type="Proteomes" id="UP000265703"/>
    </source>
</evidence>
<accession>A0A397TQF2</accession>
<reference evidence="1 2" key="1">
    <citation type="submission" date="2018-06" db="EMBL/GenBank/DDBJ databases">
        <title>Comparative genomics reveals the genomic features of Rhizophagus irregularis, R. cerebriforme, R. diaphanum and Gigaspora rosea, and their symbiotic lifestyle signature.</title>
        <authorList>
            <person name="Morin E."/>
            <person name="San Clemente H."/>
            <person name="Chen E.C.H."/>
            <person name="De La Providencia I."/>
            <person name="Hainaut M."/>
            <person name="Kuo A."/>
            <person name="Kohler A."/>
            <person name="Murat C."/>
            <person name="Tang N."/>
            <person name="Roy S."/>
            <person name="Loubradou J."/>
            <person name="Henrissat B."/>
            <person name="Grigoriev I.V."/>
            <person name="Corradi N."/>
            <person name="Roux C."/>
            <person name="Martin F.M."/>
        </authorList>
    </citation>
    <scope>NUCLEOTIDE SEQUENCE [LARGE SCALE GENOMIC DNA]</scope>
    <source>
        <strain evidence="1 2">DAOM 227022</strain>
    </source>
</reference>
<organism evidence="1 2">
    <name type="scientific">Glomus cerebriforme</name>
    <dbReference type="NCBI Taxonomy" id="658196"/>
    <lineage>
        <taxon>Eukaryota</taxon>
        <taxon>Fungi</taxon>
        <taxon>Fungi incertae sedis</taxon>
        <taxon>Mucoromycota</taxon>
        <taxon>Glomeromycotina</taxon>
        <taxon>Glomeromycetes</taxon>
        <taxon>Glomerales</taxon>
        <taxon>Glomeraceae</taxon>
        <taxon>Glomus</taxon>
    </lineage>
</organism>
<dbReference type="EMBL" id="QKYT01000034">
    <property type="protein sequence ID" value="RIA97094.1"/>
    <property type="molecule type" value="Genomic_DNA"/>
</dbReference>
<name>A0A397TQF2_9GLOM</name>